<gene>
    <name evidence="1" type="ORF">FNV43_RR13452</name>
</gene>
<comment type="caution">
    <text evidence="1">The sequence shown here is derived from an EMBL/GenBank/DDBJ whole genome shotgun (WGS) entry which is preliminary data.</text>
</comment>
<dbReference type="Proteomes" id="UP000796880">
    <property type="component" value="Unassembled WGS sequence"/>
</dbReference>
<evidence type="ECO:0000313" key="1">
    <source>
        <dbReference type="EMBL" id="KAF3443762.1"/>
    </source>
</evidence>
<evidence type="ECO:0000313" key="2">
    <source>
        <dbReference type="Proteomes" id="UP000796880"/>
    </source>
</evidence>
<sequence>MLFEGTMPTSVSDLPVLSLGVLGAPELLRLFRGLVTPRWGLKVNLMECGGGCESGGSRWTLIRVSPSSRGGLIFIEDAVSSGAQWWWGLLDSCITMHYRNVNGFANYRFRK</sequence>
<accession>A0A8K0H128</accession>
<reference evidence="1" key="1">
    <citation type="submission" date="2020-03" db="EMBL/GenBank/DDBJ databases">
        <title>A high-quality chromosome-level genome assembly of a woody plant with both climbing and erect habits, Rhamnella rubrinervis.</title>
        <authorList>
            <person name="Lu Z."/>
            <person name="Yang Y."/>
            <person name="Zhu X."/>
            <person name="Sun Y."/>
        </authorList>
    </citation>
    <scope>NUCLEOTIDE SEQUENCE</scope>
    <source>
        <strain evidence="1">BYM</strain>
        <tissue evidence="1">Leaf</tissue>
    </source>
</reference>
<keyword evidence="2" id="KW-1185">Reference proteome</keyword>
<protein>
    <submittedName>
        <fullName evidence="1">Uncharacterized protein</fullName>
    </submittedName>
</protein>
<dbReference type="EMBL" id="VOIH02000006">
    <property type="protein sequence ID" value="KAF3443762.1"/>
    <property type="molecule type" value="Genomic_DNA"/>
</dbReference>
<name>A0A8K0H128_9ROSA</name>
<proteinExistence type="predicted"/>
<organism evidence="1 2">
    <name type="scientific">Rhamnella rubrinervis</name>
    <dbReference type="NCBI Taxonomy" id="2594499"/>
    <lineage>
        <taxon>Eukaryota</taxon>
        <taxon>Viridiplantae</taxon>
        <taxon>Streptophyta</taxon>
        <taxon>Embryophyta</taxon>
        <taxon>Tracheophyta</taxon>
        <taxon>Spermatophyta</taxon>
        <taxon>Magnoliopsida</taxon>
        <taxon>eudicotyledons</taxon>
        <taxon>Gunneridae</taxon>
        <taxon>Pentapetalae</taxon>
        <taxon>rosids</taxon>
        <taxon>fabids</taxon>
        <taxon>Rosales</taxon>
        <taxon>Rhamnaceae</taxon>
        <taxon>rhamnoid group</taxon>
        <taxon>Rhamneae</taxon>
        <taxon>Rhamnella</taxon>
    </lineage>
</organism>
<dbReference type="AlphaFoldDB" id="A0A8K0H128"/>